<evidence type="ECO:0000313" key="2">
    <source>
        <dbReference type="EMBL" id="CAG5098656.1"/>
    </source>
</evidence>
<organism evidence="2 3">
    <name type="scientific">Oikopleura dioica</name>
    <name type="common">Tunicate</name>
    <dbReference type="NCBI Taxonomy" id="34765"/>
    <lineage>
        <taxon>Eukaryota</taxon>
        <taxon>Metazoa</taxon>
        <taxon>Chordata</taxon>
        <taxon>Tunicata</taxon>
        <taxon>Appendicularia</taxon>
        <taxon>Copelata</taxon>
        <taxon>Oikopleuridae</taxon>
        <taxon>Oikopleura</taxon>
    </lineage>
</organism>
<feature type="region of interest" description="Disordered" evidence="1">
    <location>
        <begin position="1"/>
        <end position="61"/>
    </location>
</feature>
<protein>
    <submittedName>
        <fullName evidence="2">Oidioi.mRNA.OKI2018_I69.XSR.g15864.t1.cds</fullName>
    </submittedName>
</protein>
<keyword evidence="3" id="KW-1185">Reference proteome</keyword>
<sequence length="281" mass="30687">MTVTRGQAKQSRYATRSQTRAGNAKLALPLHGDPIRTAKKRNKKSLPLEYEQYSPAPTDTIFVGHTEEDSEMPLPNPEVPLAPTFDEIHDVTPAQSTPGFVDDESNKILPRPAIEDVPLQNDYSASTSDDDLESRAGTSQSEFDVRYDPDFSPPLIDHGTLDLSTMDSSFPTAGRVPTPEAVCDFESSGAYSGTHNDTGLSNLDDVANETEMQIDGPAMPMPNGSFTFGYDEPEPLNFSARIGSFSAHPDDEPPKSSPTLNMEGLDITAEFKCQMERILDN</sequence>
<evidence type="ECO:0000313" key="3">
    <source>
        <dbReference type="Proteomes" id="UP001158576"/>
    </source>
</evidence>
<name>A0ABN7SJ75_OIKDI</name>
<gene>
    <name evidence="2" type="ORF">OKIOD_LOCUS7422</name>
</gene>
<feature type="region of interest" description="Disordered" evidence="1">
    <location>
        <begin position="111"/>
        <end position="151"/>
    </location>
</feature>
<reference evidence="2 3" key="1">
    <citation type="submission" date="2021-04" db="EMBL/GenBank/DDBJ databases">
        <authorList>
            <person name="Bliznina A."/>
        </authorList>
    </citation>
    <scope>NUCLEOTIDE SEQUENCE [LARGE SCALE GENOMIC DNA]</scope>
</reference>
<proteinExistence type="predicted"/>
<feature type="region of interest" description="Disordered" evidence="1">
    <location>
        <begin position="243"/>
        <end position="263"/>
    </location>
</feature>
<accession>A0ABN7SJ75</accession>
<dbReference type="Proteomes" id="UP001158576">
    <property type="component" value="Chromosome XSR"/>
</dbReference>
<evidence type="ECO:0000256" key="1">
    <source>
        <dbReference type="SAM" id="MobiDB-lite"/>
    </source>
</evidence>
<feature type="compositionally biased region" description="Polar residues" evidence="1">
    <location>
        <begin position="1"/>
        <end position="21"/>
    </location>
</feature>
<dbReference type="EMBL" id="OU015569">
    <property type="protein sequence ID" value="CAG5098656.1"/>
    <property type="molecule type" value="Genomic_DNA"/>
</dbReference>